<evidence type="ECO:0000256" key="7">
    <source>
        <dbReference type="ARBA" id="ARBA00023268"/>
    </source>
</evidence>
<evidence type="ECO:0000256" key="4">
    <source>
        <dbReference type="ARBA" id="ARBA00022801"/>
    </source>
</evidence>
<dbReference type="InterPro" id="IPR052054">
    <property type="entry name" value="Oxidative_DNA_repair_enzyme"/>
</dbReference>
<sequence>MIITSENFNLEHIAMSGQCFRMNELEKDRYSLVALGKYIELTQLTSDTVEITCDEKEYEEVWKDYFDMGYDYHKVVTSLLKGKDEFLKNAAAYGKGLRILKQDVYETLITFIISQRKSIPAIKTCVEALSRKYGQCKRNIHRNVEYFTFPSPEELSKATKAELREAGLGYRDDYIIKTTDAIVQERIDLKHLQQVSYEESIEILKTLSGVGIKVANCVALFSLHHIEAFPIDVWIDRILNQVYQKKFDINHYSGFAGIVQQYMFYYARYNLKQIG</sequence>
<dbReference type="Gene3D" id="1.10.1670.10">
    <property type="entry name" value="Helix-hairpin-Helix base-excision DNA repair enzymes (C-terminal)"/>
    <property type="match status" value="1"/>
</dbReference>
<name>A0A6S6QZ22_9FIRM</name>
<dbReference type="Proteomes" id="UP000515561">
    <property type="component" value="Chromosome"/>
</dbReference>
<keyword evidence="4" id="KW-0378">Hydrolase</keyword>
<comment type="similarity">
    <text evidence="1">Belongs to the type-1 OGG1 family.</text>
</comment>
<reference evidence="10 11" key="1">
    <citation type="journal article" date="2016" name="Int. J. Syst. Evol. Microbiol.">
        <title>Descriptions of Anaerotaenia torta gen. nov., sp. nov. and Anaerocolumna cellulosilytica gen. nov., sp. nov. isolated from a methanogenic reactor of cattle waste.</title>
        <authorList>
            <person name="Uek A."/>
            <person name="Ohtaki Y."/>
            <person name="Kaku N."/>
            <person name="Ueki K."/>
        </authorList>
    </citation>
    <scope>NUCLEOTIDE SEQUENCE [LARGE SCALE GENOMIC DNA]</scope>
    <source>
        <strain evidence="10 11">SN021</strain>
    </source>
</reference>
<accession>A0A6S6QZ22</accession>
<evidence type="ECO:0000313" key="10">
    <source>
        <dbReference type="EMBL" id="BCJ95016.1"/>
    </source>
</evidence>
<dbReference type="AlphaFoldDB" id="A0A6S6QZ22"/>
<organism evidence="10 11">
    <name type="scientific">Anaerocolumna cellulosilytica</name>
    <dbReference type="NCBI Taxonomy" id="433286"/>
    <lineage>
        <taxon>Bacteria</taxon>
        <taxon>Bacillati</taxon>
        <taxon>Bacillota</taxon>
        <taxon>Clostridia</taxon>
        <taxon>Lachnospirales</taxon>
        <taxon>Lachnospiraceae</taxon>
        <taxon>Anaerocolumna</taxon>
    </lineage>
</organism>
<dbReference type="Pfam" id="PF00730">
    <property type="entry name" value="HhH-GPD"/>
    <property type="match status" value="1"/>
</dbReference>
<dbReference type="InterPro" id="IPR011257">
    <property type="entry name" value="DNA_glycosylase"/>
</dbReference>
<protein>
    <recommendedName>
        <fullName evidence="2">DNA-(apurinic or apyrimidinic site) lyase</fullName>
        <ecNumber evidence="2">4.2.99.18</ecNumber>
    </recommendedName>
</protein>
<evidence type="ECO:0000256" key="5">
    <source>
        <dbReference type="ARBA" id="ARBA00023204"/>
    </source>
</evidence>
<dbReference type="GO" id="GO:0003684">
    <property type="term" value="F:damaged DNA binding"/>
    <property type="evidence" value="ECO:0007669"/>
    <property type="project" value="InterPro"/>
</dbReference>
<evidence type="ECO:0000256" key="2">
    <source>
        <dbReference type="ARBA" id="ARBA00012720"/>
    </source>
</evidence>
<dbReference type="InterPro" id="IPR003265">
    <property type="entry name" value="HhH-GPD_domain"/>
</dbReference>
<keyword evidence="8" id="KW-0326">Glycosidase</keyword>
<dbReference type="SUPFAM" id="SSF48150">
    <property type="entry name" value="DNA-glycosylase"/>
    <property type="match status" value="1"/>
</dbReference>
<dbReference type="Gene3D" id="3.30.310.260">
    <property type="match status" value="1"/>
</dbReference>
<keyword evidence="7" id="KW-0511">Multifunctional enzyme</keyword>
<proteinExistence type="inferred from homology"/>
<evidence type="ECO:0000256" key="9">
    <source>
        <dbReference type="ARBA" id="ARBA00044632"/>
    </source>
</evidence>
<dbReference type="GO" id="GO:0008534">
    <property type="term" value="F:oxidized purine nucleobase lesion DNA N-glycosylase activity"/>
    <property type="evidence" value="ECO:0007669"/>
    <property type="project" value="InterPro"/>
</dbReference>
<dbReference type="EMBL" id="AP023367">
    <property type="protein sequence ID" value="BCJ95016.1"/>
    <property type="molecule type" value="Genomic_DNA"/>
</dbReference>
<dbReference type="GO" id="GO:0006289">
    <property type="term" value="P:nucleotide-excision repair"/>
    <property type="evidence" value="ECO:0007669"/>
    <property type="project" value="InterPro"/>
</dbReference>
<dbReference type="InterPro" id="IPR012904">
    <property type="entry name" value="OGG_N"/>
</dbReference>
<comment type="catalytic activity">
    <reaction evidence="9">
        <text>2'-deoxyribonucleotide-(2'-deoxyribose 5'-phosphate)-2'-deoxyribonucleotide-DNA = a 3'-end 2'-deoxyribonucleotide-(2,3-dehydro-2,3-deoxyribose 5'-phosphate)-DNA + a 5'-end 5'-phospho-2'-deoxyribonucleoside-DNA + H(+)</text>
        <dbReference type="Rhea" id="RHEA:66592"/>
        <dbReference type="Rhea" id="RHEA-COMP:13180"/>
        <dbReference type="Rhea" id="RHEA-COMP:16897"/>
        <dbReference type="Rhea" id="RHEA-COMP:17067"/>
        <dbReference type="ChEBI" id="CHEBI:15378"/>
        <dbReference type="ChEBI" id="CHEBI:136412"/>
        <dbReference type="ChEBI" id="CHEBI:157695"/>
        <dbReference type="ChEBI" id="CHEBI:167181"/>
        <dbReference type="EC" id="4.2.99.18"/>
    </reaction>
</comment>
<dbReference type="PANTHER" id="PTHR10242:SF2">
    <property type="entry name" value="N-GLYCOSYLASE_DNA LYASE"/>
    <property type="match status" value="1"/>
</dbReference>
<dbReference type="PANTHER" id="PTHR10242">
    <property type="entry name" value="8-OXOGUANINE DNA GLYCOSYLASE"/>
    <property type="match status" value="1"/>
</dbReference>
<dbReference type="GO" id="GO:0140078">
    <property type="term" value="F:class I DNA-(apurinic or apyrimidinic site) endonuclease activity"/>
    <property type="evidence" value="ECO:0007669"/>
    <property type="project" value="UniProtKB-EC"/>
</dbReference>
<dbReference type="Pfam" id="PF07934">
    <property type="entry name" value="OGG_N"/>
    <property type="match status" value="1"/>
</dbReference>
<keyword evidence="11" id="KW-1185">Reference proteome</keyword>
<keyword evidence="6" id="KW-0456">Lyase</keyword>
<dbReference type="SUPFAM" id="SSF55945">
    <property type="entry name" value="TATA-box binding protein-like"/>
    <property type="match status" value="1"/>
</dbReference>
<dbReference type="GO" id="GO:0006284">
    <property type="term" value="P:base-excision repair"/>
    <property type="evidence" value="ECO:0007669"/>
    <property type="project" value="InterPro"/>
</dbReference>
<dbReference type="EC" id="4.2.99.18" evidence="2"/>
<evidence type="ECO:0000256" key="1">
    <source>
        <dbReference type="ARBA" id="ARBA00010679"/>
    </source>
</evidence>
<keyword evidence="3" id="KW-0227">DNA damage</keyword>
<evidence type="ECO:0000256" key="3">
    <source>
        <dbReference type="ARBA" id="ARBA00022763"/>
    </source>
</evidence>
<keyword evidence="5" id="KW-0234">DNA repair</keyword>
<gene>
    <name evidence="10" type="ORF">acsn021_25850</name>
</gene>
<dbReference type="CDD" id="cd00056">
    <property type="entry name" value="ENDO3c"/>
    <property type="match status" value="1"/>
</dbReference>
<evidence type="ECO:0000313" key="11">
    <source>
        <dbReference type="Proteomes" id="UP000515561"/>
    </source>
</evidence>
<evidence type="ECO:0000256" key="6">
    <source>
        <dbReference type="ARBA" id="ARBA00023239"/>
    </source>
</evidence>
<dbReference type="InterPro" id="IPR023170">
    <property type="entry name" value="HhH_base_excis_C"/>
</dbReference>
<dbReference type="SMART" id="SM00478">
    <property type="entry name" value="ENDO3c"/>
    <property type="match status" value="1"/>
</dbReference>
<dbReference type="KEGG" id="acel:acsn021_25850"/>
<dbReference type="Gene3D" id="1.10.340.30">
    <property type="entry name" value="Hypothetical protein, domain 2"/>
    <property type="match status" value="1"/>
</dbReference>
<dbReference type="RefSeq" id="WP_184088528.1">
    <property type="nucleotide sequence ID" value="NZ_AP023367.1"/>
</dbReference>
<evidence type="ECO:0000256" key="8">
    <source>
        <dbReference type="ARBA" id="ARBA00023295"/>
    </source>
</evidence>